<dbReference type="EMBL" id="AACS02000006">
    <property type="protein sequence ID" value="EAU81330.1"/>
    <property type="molecule type" value="Genomic_DNA"/>
</dbReference>
<dbReference type="AlphaFoldDB" id="A8PD47"/>
<name>A8PD47_COPC7</name>
<dbReference type="InParanoid" id="A8PD47"/>
<evidence type="ECO:0000313" key="2">
    <source>
        <dbReference type="Proteomes" id="UP000001861"/>
    </source>
</evidence>
<gene>
    <name evidence="1" type="ORF">CC1G_07260</name>
</gene>
<keyword evidence="2" id="KW-1185">Reference proteome</keyword>
<dbReference type="VEuPathDB" id="FungiDB:CC1G_07260"/>
<evidence type="ECO:0000313" key="1">
    <source>
        <dbReference type="EMBL" id="EAU81330.1"/>
    </source>
</evidence>
<protein>
    <submittedName>
        <fullName evidence="1">Uncharacterized protein</fullName>
    </submittedName>
</protein>
<dbReference type="RefSeq" id="XP_001840530.1">
    <property type="nucleotide sequence ID" value="XM_001840478.1"/>
</dbReference>
<comment type="caution">
    <text evidence="1">The sequence shown here is derived from an EMBL/GenBank/DDBJ whole genome shotgun (WGS) entry which is preliminary data.</text>
</comment>
<dbReference type="GeneID" id="6017177"/>
<organism evidence="1 2">
    <name type="scientific">Coprinopsis cinerea (strain Okayama-7 / 130 / ATCC MYA-4618 / FGSC 9003)</name>
    <name type="common">Inky cap fungus</name>
    <name type="synonym">Hormographiella aspergillata</name>
    <dbReference type="NCBI Taxonomy" id="240176"/>
    <lineage>
        <taxon>Eukaryota</taxon>
        <taxon>Fungi</taxon>
        <taxon>Dikarya</taxon>
        <taxon>Basidiomycota</taxon>
        <taxon>Agaricomycotina</taxon>
        <taxon>Agaricomycetes</taxon>
        <taxon>Agaricomycetidae</taxon>
        <taxon>Agaricales</taxon>
        <taxon>Agaricineae</taxon>
        <taxon>Psathyrellaceae</taxon>
        <taxon>Coprinopsis</taxon>
    </lineage>
</organism>
<sequence>MPLVRFIQKYAKEYDEAFPTSIELGPPDTLPNEPLSIPGVANVSAPTYYAGFFIDAVFLHYHLKDIGWSPNPISLDFDIGREWRTRGKPEPFVIPKAMPRPSGDYLIWFIHRASPPQFVQKFLTHRDEVLARFCDMMRFTSEEAAFIRGNVKWQRFTHEDRELPPDVILCKESFGGDSTSEEDSE</sequence>
<accession>A8PD47</accession>
<dbReference type="KEGG" id="cci:CC1G_07260"/>
<dbReference type="Proteomes" id="UP000001861">
    <property type="component" value="Unassembled WGS sequence"/>
</dbReference>
<proteinExistence type="predicted"/>
<reference evidence="1 2" key="1">
    <citation type="journal article" date="2010" name="Proc. Natl. Acad. Sci. U.S.A.">
        <title>Insights into evolution of multicellular fungi from the assembled chromosomes of the mushroom Coprinopsis cinerea (Coprinus cinereus).</title>
        <authorList>
            <person name="Stajich J.E."/>
            <person name="Wilke S.K."/>
            <person name="Ahren D."/>
            <person name="Au C.H."/>
            <person name="Birren B.W."/>
            <person name="Borodovsky M."/>
            <person name="Burns C."/>
            <person name="Canback B."/>
            <person name="Casselton L.A."/>
            <person name="Cheng C.K."/>
            <person name="Deng J."/>
            <person name="Dietrich F.S."/>
            <person name="Fargo D.C."/>
            <person name="Farman M.L."/>
            <person name="Gathman A.C."/>
            <person name="Goldberg J."/>
            <person name="Guigo R."/>
            <person name="Hoegger P.J."/>
            <person name="Hooker J.B."/>
            <person name="Huggins A."/>
            <person name="James T.Y."/>
            <person name="Kamada T."/>
            <person name="Kilaru S."/>
            <person name="Kodira C."/>
            <person name="Kues U."/>
            <person name="Kupfer D."/>
            <person name="Kwan H.S."/>
            <person name="Lomsadze A."/>
            <person name="Li W."/>
            <person name="Lilly W.W."/>
            <person name="Ma L.J."/>
            <person name="Mackey A.J."/>
            <person name="Manning G."/>
            <person name="Martin F."/>
            <person name="Muraguchi H."/>
            <person name="Natvig D.O."/>
            <person name="Palmerini H."/>
            <person name="Ramesh M.A."/>
            <person name="Rehmeyer C.J."/>
            <person name="Roe B.A."/>
            <person name="Shenoy N."/>
            <person name="Stanke M."/>
            <person name="Ter-Hovhannisyan V."/>
            <person name="Tunlid A."/>
            <person name="Velagapudi R."/>
            <person name="Vision T.J."/>
            <person name="Zeng Q."/>
            <person name="Zolan M.E."/>
            <person name="Pukkila P.J."/>
        </authorList>
    </citation>
    <scope>NUCLEOTIDE SEQUENCE [LARGE SCALE GENOMIC DNA]</scope>
    <source>
        <strain evidence="2">Okayama-7 / 130 / ATCC MYA-4618 / FGSC 9003</strain>
    </source>
</reference>